<dbReference type="Gene3D" id="1.20.120.1630">
    <property type="match status" value="1"/>
</dbReference>
<accession>A0A224A393</accession>
<evidence type="ECO:0000256" key="5">
    <source>
        <dbReference type="SAM" id="Phobius"/>
    </source>
</evidence>
<dbReference type="PANTHER" id="PTHR43847:SF1">
    <property type="entry name" value="BLL3993 PROTEIN"/>
    <property type="match status" value="1"/>
</dbReference>
<feature type="transmembrane region" description="Helical" evidence="5">
    <location>
        <begin position="70"/>
        <end position="89"/>
    </location>
</feature>
<keyword evidence="2 5" id="KW-0812">Transmembrane</keyword>
<sequence>MSTIQTIFIYLIFVLIVLSEIYIKHHTKKNKAEHSADDGTRYVIIASVVLSLLSVNLDNLAVFRVELPSIFLFLGFPLAIFAIALRLYAVNYLGKAFTLAVQTTDQQKLVDSGPYAIVRNPTYTGSILSLLGLSLITLNLYSFLLSLLVLVVGYAIRLRVEEKVLGEHFGQAYQDYCSKVKYRIFPFIW</sequence>
<organism evidence="6 7">
    <name type="scientific">Streptococcus oralis subsp. tigurinus</name>
    <dbReference type="NCBI Taxonomy" id="1077464"/>
    <lineage>
        <taxon>Bacteria</taxon>
        <taxon>Bacillati</taxon>
        <taxon>Bacillota</taxon>
        <taxon>Bacilli</taxon>
        <taxon>Lactobacillales</taxon>
        <taxon>Streptococcaceae</taxon>
        <taxon>Streptococcus</taxon>
    </lineage>
</organism>
<feature type="transmembrane region" description="Helical" evidence="5">
    <location>
        <begin position="127"/>
        <end position="156"/>
    </location>
</feature>
<dbReference type="InterPro" id="IPR007318">
    <property type="entry name" value="Phopholipid_MeTrfase"/>
</dbReference>
<feature type="transmembrane region" description="Helical" evidence="5">
    <location>
        <begin position="7"/>
        <end position="23"/>
    </location>
</feature>
<evidence type="ECO:0000313" key="6">
    <source>
        <dbReference type="EMBL" id="BBA07855.1"/>
    </source>
</evidence>
<dbReference type="GO" id="GO:0008168">
    <property type="term" value="F:methyltransferase activity"/>
    <property type="evidence" value="ECO:0007669"/>
    <property type="project" value="UniProtKB-KW"/>
</dbReference>
<evidence type="ECO:0000256" key="1">
    <source>
        <dbReference type="ARBA" id="ARBA00004127"/>
    </source>
</evidence>
<comment type="subcellular location">
    <subcellularLocation>
        <location evidence="1">Endomembrane system</location>
        <topology evidence="1">Multi-pass membrane protein</topology>
    </subcellularLocation>
</comment>
<proteinExistence type="predicted"/>
<dbReference type="RefSeq" id="WP_096421629.1">
    <property type="nucleotide sequence ID" value="NZ_AP018338.1"/>
</dbReference>
<dbReference type="Proteomes" id="UP000218665">
    <property type="component" value="Chromosome"/>
</dbReference>
<keyword evidence="6" id="KW-0808">Transferase</keyword>
<dbReference type="InterPro" id="IPR052527">
    <property type="entry name" value="Metal_cation-efflux_comp"/>
</dbReference>
<protein>
    <submittedName>
        <fullName evidence="6">Isoprenylcysteine carboxyl methyltransferase</fullName>
    </submittedName>
</protein>
<evidence type="ECO:0000256" key="3">
    <source>
        <dbReference type="ARBA" id="ARBA00022989"/>
    </source>
</evidence>
<dbReference type="PANTHER" id="PTHR43847">
    <property type="entry name" value="BLL3993 PROTEIN"/>
    <property type="match status" value="1"/>
</dbReference>
<dbReference type="GO" id="GO:0032259">
    <property type="term" value="P:methylation"/>
    <property type="evidence" value="ECO:0007669"/>
    <property type="project" value="UniProtKB-KW"/>
</dbReference>
<gene>
    <name evidence="6" type="ORF">STO1_002510</name>
</gene>
<feature type="transmembrane region" description="Helical" evidence="5">
    <location>
        <begin position="43"/>
        <end position="63"/>
    </location>
</feature>
<dbReference type="Pfam" id="PF04191">
    <property type="entry name" value="PEMT"/>
    <property type="match status" value="1"/>
</dbReference>
<reference evidence="6 7" key="1">
    <citation type="submission" date="2017-07" db="EMBL/GenBank/DDBJ databases">
        <title>Whole genome sequence of Streptococcus tigurinus, strain osk_001, isolated from post-mortem material.</title>
        <authorList>
            <person name="Yoshizawa H."/>
            <person name="Motooka D."/>
            <person name="Katada R."/>
            <person name="Matsumoto Y."/>
            <person name="Nakamura S."/>
            <person name="Morii E."/>
            <person name="Iida T."/>
            <person name="Matsumoto H."/>
        </authorList>
    </citation>
    <scope>NUCLEOTIDE SEQUENCE [LARGE SCALE GENOMIC DNA]</scope>
    <source>
        <strain evidence="7">osk_001</strain>
    </source>
</reference>
<keyword evidence="4 5" id="KW-0472">Membrane</keyword>
<name>A0A224A393_STROR</name>
<evidence type="ECO:0000256" key="2">
    <source>
        <dbReference type="ARBA" id="ARBA00022692"/>
    </source>
</evidence>
<keyword evidence="6" id="KW-0489">Methyltransferase</keyword>
<dbReference type="EMBL" id="AP018338">
    <property type="protein sequence ID" value="BBA07855.1"/>
    <property type="molecule type" value="Genomic_DNA"/>
</dbReference>
<dbReference type="GO" id="GO:0012505">
    <property type="term" value="C:endomembrane system"/>
    <property type="evidence" value="ECO:0007669"/>
    <property type="project" value="UniProtKB-SubCell"/>
</dbReference>
<evidence type="ECO:0000313" key="7">
    <source>
        <dbReference type="Proteomes" id="UP000218665"/>
    </source>
</evidence>
<evidence type="ECO:0000256" key="4">
    <source>
        <dbReference type="ARBA" id="ARBA00023136"/>
    </source>
</evidence>
<dbReference type="AlphaFoldDB" id="A0A224A393"/>
<keyword evidence="3 5" id="KW-1133">Transmembrane helix</keyword>